<organism evidence="7 8">
    <name type="scientific">Ramalina farinacea</name>
    <dbReference type="NCBI Taxonomy" id="258253"/>
    <lineage>
        <taxon>Eukaryota</taxon>
        <taxon>Fungi</taxon>
        <taxon>Dikarya</taxon>
        <taxon>Ascomycota</taxon>
        <taxon>Pezizomycotina</taxon>
        <taxon>Lecanoromycetes</taxon>
        <taxon>OSLEUM clade</taxon>
        <taxon>Lecanoromycetidae</taxon>
        <taxon>Lecanorales</taxon>
        <taxon>Lecanorineae</taxon>
        <taxon>Ramalinaceae</taxon>
        <taxon>Ramalina</taxon>
    </lineage>
</organism>
<keyword evidence="3 4" id="KW-0539">Nucleus</keyword>
<evidence type="ECO:0000256" key="3">
    <source>
        <dbReference type="ARBA" id="ARBA00023242"/>
    </source>
</evidence>
<feature type="region of interest" description="Disordered" evidence="5">
    <location>
        <begin position="644"/>
        <end position="673"/>
    </location>
</feature>
<evidence type="ECO:0000256" key="4">
    <source>
        <dbReference type="PROSITE-ProRule" id="PRU00089"/>
    </source>
</evidence>
<protein>
    <submittedName>
        <fullName evidence="7">Forkhead transcription factor</fullName>
    </submittedName>
</protein>
<evidence type="ECO:0000256" key="1">
    <source>
        <dbReference type="ARBA" id="ARBA00004123"/>
    </source>
</evidence>
<dbReference type="PANTHER" id="PTHR11829">
    <property type="entry name" value="FORKHEAD BOX PROTEIN"/>
    <property type="match status" value="1"/>
</dbReference>
<dbReference type="InterPro" id="IPR050211">
    <property type="entry name" value="FOX_domain-containing"/>
</dbReference>
<dbReference type="Proteomes" id="UP001161017">
    <property type="component" value="Unassembled WGS sequence"/>
</dbReference>
<feature type="region of interest" description="Disordered" evidence="5">
    <location>
        <begin position="429"/>
        <end position="452"/>
    </location>
</feature>
<proteinExistence type="predicted"/>
<dbReference type="Gene3D" id="1.10.10.10">
    <property type="entry name" value="Winged helix-like DNA-binding domain superfamily/Winged helix DNA-binding domain"/>
    <property type="match status" value="1"/>
</dbReference>
<dbReference type="AlphaFoldDB" id="A0AA43QSH3"/>
<comment type="subcellular location">
    <subcellularLocation>
        <location evidence="1 4">Nucleus</location>
    </subcellularLocation>
</comment>
<evidence type="ECO:0000313" key="8">
    <source>
        <dbReference type="Proteomes" id="UP001161017"/>
    </source>
</evidence>
<dbReference type="GO" id="GO:0001228">
    <property type="term" value="F:DNA-binding transcription activator activity, RNA polymerase II-specific"/>
    <property type="evidence" value="ECO:0007669"/>
    <property type="project" value="UniProtKB-ARBA"/>
</dbReference>
<dbReference type="CDD" id="cd00059">
    <property type="entry name" value="FH_FOX"/>
    <property type="match status" value="1"/>
</dbReference>
<gene>
    <name evidence="7" type="primary">HCM1</name>
    <name evidence="7" type="ORF">OHK93_002907</name>
</gene>
<feature type="compositionally biased region" description="Polar residues" evidence="5">
    <location>
        <begin position="327"/>
        <end position="337"/>
    </location>
</feature>
<evidence type="ECO:0000259" key="6">
    <source>
        <dbReference type="PROSITE" id="PS50039"/>
    </source>
</evidence>
<dbReference type="InterPro" id="IPR036390">
    <property type="entry name" value="WH_DNA-bd_sf"/>
</dbReference>
<dbReference type="PRINTS" id="PR00053">
    <property type="entry name" value="FORKHEAD"/>
</dbReference>
<dbReference type="SMART" id="SM00339">
    <property type="entry name" value="FH"/>
    <property type="match status" value="1"/>
</dbReference>
<dbReference type="GO" id="GO:0005634">
    <property type="term" value="C:nucleus"/>
    <property type="evidence" value="ECO:0007669"/>
    <property type="project" value="UniProtKB-SubCell"/>
</dbReference>
<dbReference type="FunFam" id="1.10.10.10:FF:000260">
    <property type="entry name" value="Forkhead transcription factor (Sep1)"/>
    <property type="match status" value="1"/>
</dbReference>
<comment type="caution">
    <text evidence="7">The sequence shown here is derived from an EMBL/GenBank/DDBJ whole genome shotgun (WGS) entry which is preliminary data.</text>
</comment>
<evidence type="ECO:0000313" key="7">
    <source>
        <dbReference type="EMBL" id="MDI1491697.1"/>
    </source>
</evidence>
<dbReference type="PROSITE" id="PS50039">
    <property type="entry name" value="FORK_HEAD_3"/>
    <property type="match status" value="1"/>
</dbReference>
<feature type="compositionally biased region" description="Basic and acidic residues" evidence="5">
    <location>
        <begin position="58"/>
        <end position="67"/>
    </location>
</feature>
<feature type="region of interest" description="Disordered" evidence="5">
    <location>
        <begin position="384"/>
        <end position="404"/>
    </location>
</feature>
<dbReference type="EMBL" id="JAPUFD010000015">
    <property type="protein sequence ID" value="MDI1491697.1"/>
    <property type="molecule type" value="Genomic_DNA"/>
</dbReference>
<feature type="region of interest" description="Disordered" evidence="5">
    <location>
        <begin position="294"/>
        <end position="339"/>
    </location>
</feature>
<keyword evidence="2 4" id="KW-0238">DNA-binding</keyword>
<dbReference type="InterPro" id="IPR036388">
    <property type="entry name" value="WH-like_DNA-bd_sf"/>
</dbReference>
<feature type="domain" description="Fork-head" evidence="6">
    <location>
        <begin position="160"/>
        <end position="256"/>
    </location>
</feature>
<dbReference type="PROSITE" id="PS00658">
    <property type="entry name" value="FORK_HEAD_2"/>
    <property type="match status" value="1"/>
</dbReference>
<evidence type="ECO:0000256" key="2">
    <source>
        <dbReference type="ARBA" id="ARBA00023125"/>
    </source>
</evidence>
<dbReference type="InterPro" id="IPR030456">
    <property type="entry name" value="TF_fork_head_CS_2"/>
</dbReference>
<accession>A0AA43QSH3</accession>
<dbReference type="InterPro" id="IPR001766">
    <property type="entry name" value="Fork_head_dom"/>
</dbReference>
<name>A0AA43QSH3_9LECA</name>
<dbReference type="SUPFAM" id="SSF46785">
    <property type="entry name" value="Winged helix' DNA-binding domain"/>
    <property type="match status" value="1"/>
</dbReference>
<keyword evidence="8" id="KW-1185">Reference proteome</keyword>
<feature type="DNA-binding region" description="Fork-head" evidence="4">
    <location>
        <begin position="160"/>
        <end position="256"/>
    </location>
</feature>
<dbReference type="Pfam" id="PF00250">
    <property type="entry name" value="Forkhead"/>
    <property type="match status" value="1"/>
</dbReference>
<sequence length="673" mass="73966">MTSDGSHGIIFLPPSTRLTGRSPLKAISQPSISPPKAHSSGANASFPPPKISVFKTDSPIKKIRQDANKYPSFGKQARSDFASHPQTHFDKENDFAPPIGDRFADFPDPSYTYTAPPETQFSVIEPSFGIEDKKGNEEEQLPLELPDPASFPPLQDDGKKPQCSYAHLIAMAILRSPERKLTLAQIYSWIADTFSYYRKPKEGGWQNSIRHNLSLNKAFHKQERPKDDPGKGNYWALVPGHESQFIYKEKGNRRPQSSSGASHKSSSLHFSSEANSFTSQLPLPWKAATRLQLPAKEPSSDATVVASDAPSSADDEIKPMLPPTLPQAPTSPLQDIRSSPPLVPEFREDTLSLMGDPGLPTLNPQNSRKRKAVDFDDSGYFSSLDSSATRPYPDPKLPMLDGSLPRMKRGRAEEEIARIRSSSHDISPTKFVKPFAKQPTPLLGSSSPPRSDDVALMPPPLTPAIKFPLPPRGPPSISPNTNLQLHRNRVKALVGSPLKNLVNPINGDAFFSPAFKIPDQDQYDHVSNADITFDIFEDDGIFDFPRPRTASPVKRSARRTDRARKSTSVLADITGASINKGYSPFNLKYPAIDSPLKQKSKHPPPHIGFAIDESNKEDIFEIDDFLIDDDFSSEEGLDICAGFPKVGSNRSGPGSNRKAARPALGGRSHTSLF</sequence>
<dbReference type="PANTHER" id="PTHR11829:SF343">
    <property type="entry name" value="FORK-HEAD DOMAIN-CONTAINING PROTEIN"/>
    <property type="match status" value="1"/>
</dbReference>
<feature type="region of interest" description="Disordered" evidence="5">
    <location>
        <begin position="1"/>
        <end position="101"/>
    </location>
</feature>
<feature type="region of interest" description="Disordered" evidence="5">
    <location>
        <begin position="547"/>
        <end position="566"/>
    </location>
</feature>
<evidence type="ECO:0000256" key="5">
    <source>
        <dbReference type="SAM" id="MobiDB-lite"/>
    </source>
</evidence>
<dbReference type="GO" id="GO:0000978">
    <property type="term" value="F:RNA polymerase II cis-regulatory region sequence-specific DNA binding"/>
    <property type="evidence" value="ECO:0007669"/>
    <property type="project" value="TreeGrafter"/>
</dbReference>
<reference evidence="7" key="1">
    <citation type="journal article" date="2023" name="Genome Biol. Evol.">
        <title>First Whole Genome Sequence and Flow Cytometry Genome Size Data for the Lichen-Forming Fungus Ramalina farinacea (Ascomycota).</title>
        <authorList>
            <person name="Llewellyn T."/>
            <person name="Mian S."/>
            <person name="Hill R."/>
            <person name="Leitch I.J."/>
            <person name="Gaya E."/>
        </authorList>
    </citation>
    <scope>NUCLEOTIDE SEQUENCE</scope>
    <source>
        <strain evidence="7">LIQ254RAFAR</strain>
    </source>
</reference>